<reference evidence="1" key="1">
    <citation type="submission" date="2020-10" db="EMBL/GenBank/DDBJ databases">
        <authorList>
            <person name="Castelo-Branco R."/>
            <person name="Eusebio N."/>
            <person name="Adriana R."/>
            <person name="Vieira A."/>
            <person name="Brugerolle De Fraissinette N."/>
            <person name="Rezende De Castro R."/>
            <person name="Schneider M.P."/>
            <person name="Vasconcelos V."/>
            <person name="Leao P.N."/>
        </authorList>
    </citation>
    <scope>NUCLEOTIDE SEQUENCE</scope>
    <source>
        <strain evidence="1">LEGE 11467</strain>
    </source>
</reference>
<gene>
    <name evidence="1" type="ORF">IQ235_09475</name>
</gene>
<dbReference type="RefSeq" id="WP_264321240.1">
    <property type="nucleotide sequence ID" value="NZ_JADEXN010000140.1"/>
</dbReference>
<dbReference type="AlphaFoldDB" id="A0A928VWU2"/>
<keyword evidence="2" id="KW-1185">Reference proteome</keyword>
<dbReference type="EMBL" id="JADEXN010000140">
    <property type="protein sequence ID" value="MBE9041009.1"/>
    <property type="molecule type" value="Genomic_DNA"/>
</dbReference>
<sequence length="51" mass="5889">MPTEPSGLTVLSCVEIEEMEKRQLLEVWFILSSESPPRGGDRYQVSRYTQD</sequence>
<protein>
    <submittedName>
        <fullName evidence="1">Uncharacterized protein</fullName>
    </submittedName>
</protein>
<proteinExistence type="predicted"/>
<name>A0A928VWU2_9CYAN</name>
<comment type="caution">
    <text evidence="1">The sequence shown here is derived from an EMBL/GenBank/DDBJ whole genome shotgun (WGS) entry which is preliminary data.</text>
</comment>
<evidence type="ECO:0000313" key="1">
    <source>
        <dbReference type="EMBL" id="MBE9041009.1"/>
    </source>
</evidence>
<dbReference type="Proteomes" id="UP000621799">
    <property type="component" value="Unassembled WGS sequence"/>
</dbReference>
<organism evidence="1 2">
    <name type="scientific">Zarconia navalis LEGE 11467</name>
    <dbReference type="NCBI Taxonomy" id="1828826"/>
    <lineage>
        <taxon>Bacteria</taxon>
        <taxon>Bacillati</taxon>
        <taxon>Cyanobacteriota</taxon>
        <taxon>Cyanophyceae</taxon>
        <taxon>Oscillatoriophycideae</taxon>
        <taxon>Oscillatoriales</taxon>
        <taxon>Oscillatoriales incertae sedis</taxon>
        <taxon>Zarconia</taxon>
        <taxon>Zarconia navalis</taxon>
    </lineage>
</organism>
<evidence type="ECO:0000313" key="2">
    <source>
        <dbReference type="Proteomes" id="UP000621799"/>
    </source>
</evidence>
<accession>A0A928VWU2</accession>